<accession>A0ABD3SEN8</accession>
<feature type="compositionally biased region" description="Basic residues" evidence="1">
    <location>
        <begin position="125"/>
        <end position="134"/>
    </location>
</feature>
<name>A0ABD3SEN8_9STRA</name>
<dbReference type="PANTHER" id="PTHR34117">
    <property type="entry name" value="STYLE CELL-CYCLE INHIBITOR 1"/>
    <property type="match status" value="1"/>
</dbReference>
<comment type="caution">
    <text evidence="2">The sequence shown here is derived from an EMBL/GenBank/DDBJ whole genome shotgun (WGS) entry which is preliminary data.</text>
</comment>
<feature type="compositionally biased region" description="Basic and acidic residues" evidence="1">
    <location>
        <begin position="301"/>
        <end position="312"/>
    </location>
</feature>
<dbReference type="InterPro" id="IPR044688">
    <property type="entry name" value="SCI-1-like"/>
</dbReference>
<feature type="region of interest" description="Disordered" evidence="1">
    <location>
        <begin position="430"/>
        <end position="449"/>
    </location>
</feature>
<reference evidence="2 3" key="1">
    <citation type="submission" date="2024-10" db="EMBL/GenBank/DDBJ databases">
        <title>Updated reference genomes for cyclostephanoid diatoms.</title>
        <authorList>
            <person name="Roberts W.R."/>
            <person name="Alverson A.J."/>
        </authorList>
    </citation>
    <scope>NUCLEOTIDE SEQUENCE [LARGE SCALE GENOMIC DNA]</scope>
    <source>
        <strain evidence="2 3">AJA228-03</strain>
    </source>
</reference>
<evidence type="ECO:0000256" key="1">
    <source>
        <dbReference type="SAM" id="MobiDB-lite"/>
    </source>
</evidence>
<dbReference type="Proteomes" id="UP001530377">
    <property type="component" value="Unassembled WGS sequence"/>
</dbReference>
<evidence type="ECO:0000313" key="3">
    <source>
        <dbReference type="Proteomes" id="UP001530377"/>
    </source>
</evidence>
<feature type="compositionally biased region" description="Basic residues" evidence="1">
    <location>
        <begin position="98"/>
        <end position="117"/>
    </location>
</feature>
<evidence type="ECO:0008006" key="4">
    <source>
        <dbReference type="Google" id="ProtNLM"/>
    </source>
</evidence>
<feature type="compositionally biased region" description="Basic and acidic residues" evidence="1">
    <location>
        <begin position="361"/>
        <end position="385"/>
    </location>
</feature>
<feature type="compositionally biased region" description="Low complexity" evidence="1">
    <location>
        <begin position="282"/>
        <end position="294"/>
    </location>
</feature>
<dbReference type="AlphaFoldDB" id="A0ABD3SEN8"/>
<sequence>MITTTIETIPMPSADGGGKGNRRGGCRGRYDDGGRRLTEEEERLYARAREYVTKRGGGRRDDDDGDGNRRRRDDKGGGGRTRRGGRGDDDDDDDDERRRRRKSDHRRGKKSKHGHRYHRDDGRRGRSRHKKKGGGHGDPMTTREGEGSFRDKSSPVDSSKLVSMGSIINVAPSEPLDAETDYFSHNPHLRLYLYRKYGIYFEDLNSTEAHAAFDEFVISYNAGEVEEAYYTPRGSLLPQDALDQCSRTKHVWKFRTNRLEEQSLEMVSAGVKKQTEYNDSAAATANATTGSTCTVISTSRNGDREADDDSRPRPPPSRGTTFATADIAVGKGRSDRRHRERIELANEEIHGISSSRPGPGWERDRERKREISEKLHGAARDREGDAWGGVELDDDAIYGSAGVDGGGGRRWGWGGGGETSYEEAVAIERRRRERHEADKAARTSELMNKEAEKQKRMLEMLGLSGVKPGEKITIPPRNDAA</sequence>
<organism evidence="2 3">
    <name type="scientific">Cyclostephanos tholiformis</name>
    <dbReference type="NCBI Taxonomy" id="382380"/>
    <lineage>
        <taxon>Eukaryota</taxon>
        <taxon>Sar</taxon>
        <taxon>Stramenopiles</taxon>
        <taxon>Ochrophyta</taxon>
        <taxon>Bacillariophyta</taxon>
        <taxon>Coscinodiscophyceae</taxon>
        <taxon>Thalassiosirophycidae</taxon>
        <taxon>Stephanodiscales</taxon>
        <taxon>Stephanodiscaceae</taxon>
        <taxon>Cyclostephanos</taxon>
    </lineage>
</organism>
<keyword evidence="3" id="KW-1185">Reference proteome</keyword>
<gene>
    <name evidence="2" type="ORF">ACHAXA_008150</name>
</gene>
<proteinExistence type="predicted"/>
<feature type="compositionally biased region" description="Basic and acidic residues" evidence="1">
    <location>
        <begin position="28"/>
        <end position="77"/>
    </location>
</feature>
<feature type="compositionally biased region" description="Basic and acidic residues" evidence="1">
    <location>
        <begin position="141"/>
        <end position="154"/>
    </location>
</feature>
<feature type="region of interest" description="Disordered" evidence="1">
    <location>
        <begin position="282"/>
        <end position="322"/>
    </location>
</feature>
<feature type="region of interest" description="Disordered" evidence="1">
    <location>
        <begin position="1"/>
        <end position="159"/>
    </location>
</feature>
<protein>
    <recommendedName>
        <fullName evidence="4">RNA-binding protein</fullName>
    </recommendedName>
</protein>
<feature type="region of interest" description="Disordered" evidence="1">
    <location>
        <begin position="344"/>
        <end position="387"/>
    </location>
</feature>
<dbReference type="PANTHER" id="PTHR34117:SF1">
    <property type="entry name" value="STYLE CELL-CYCLE INHIBITOR 1"/>
    <property type="match status" value="1"/>
</dbReference>
<evidence type="ECO:0000313" key="2">
    <source>
        <dbReference type="EMBL" id="KAL3823010.1"/>
    </source>
</evidence>
<dbReference type="EMBL" id="JALLPB020000049">
    <property type="protein sequence ID" value="KAL3823010.1"/>
    <property type="molecule type" value="Genomic_DNA"/>
</dbReference>